<dbReference type="InterPro" id="IPR036390">
    <property type="entry name" value="WH_DNA-bd_sf"/>
</dbReference>
<comment type="caution">
    <text evidence="7">The sequence shown here is derived from an EMBL/GenBank/DDBJ whole genome shotgun (WGS) entry which is preliminary data.</text>
</comment>
<dbReference type="InterPro" id="IPR058163">
    <property type="entry name" value="LysR-type_TF_proteobact-type"/>
</dbReference>
<dbReference type="InterPro" id="IPR036388">
    <property type="entry name" value="WH-like_DNA-bd_sf"/>
</dbReference>
<evidence type="ECO:0000256" key="1">
    <source>
        <dbReference type="ARBA" id="ARBA00003502"/>
    </source>
</evidence>
<comment type="similarity">
    <text evidence="2">Belongs to the LysR transcriptional regulatory family.</text>
</comment>
<comment type="function">
    <text evidence="1">NodD regulates the expression of the nodABCFE genes which encode other nodulation proteins. NodD is also a negative regulator of its own expression. Binds flavonoids as inducers.</text>
</comment>
<organism evidence="7 8">
    <name type="scientific">Bradyrhizobium aeschynomenes</name>
    <dbReference type="NCBI Taxonomy" id="2734909"/>
    <lineage>
        <taxon>Bacteria</taxon>
        <taxon>Pseudomonadati</taxon>
        <taxon>Pseudomonadota</taxon>
        <taxon>Alphaproteobacteria</taxon>
        <taxon>Hyphomicrobiales</taxon>
        <taxon>Nitrobacteraceae</taxon>
        <taxon>Bradyrhizobium</taxon>
    </lineage>
</organism>
<evidence type="ECO:0000256" key="5">
    <source>
        <dbReference type="ARBA" id="ARBA00023163"/>
    </source>
</evidence>
<dbReference type="SUPFAM" id="SSF46785">
    <property type="entry name" value="Winged helix' DNA-binding domain"/>
    <property type="match status" value="1"/>
</dbReference>
<feature type="domain" description="HTH lysR-type" evidence="6">
    <location>
        <begin position="1"/>
        <end position="60"/>
    </location>
</feature>
<keyword evidence="4" id="KW-0238">DNA-binding</keyword>
<evidence type="ECO:0000313" key="7">
    <source>
        <dbReference type="EMBL" id="NPU69017.1"/>
    </source>
</evidence>
<sequence length="318" mass="35268">MKWRIEDIPVFHAVVATGGMTGAARSLGMPKSSVSKSVARLEQDLGIRLFDRNSRRVRVTREGELFFQQCQKILDQVLEADAVMTGLVGVPSGRLSVALPPAFCEEILAPKLAEFHRRYPRIELDVEATTRAIDMLADRFDIAVVVGVQEDSELAQKVLIGGRLIWVTSPVYLAARDIGDDVRALERHLMICERRYGDRTLMIKQHGHLVRFDVGPHVARINNPLAVRRAVAHGAGVSFLPEHYCVELLGEGRLVEIGREVVFDTRAAQLTAIFPSRKLISSRARAFLDFLEEICAEPARGGAAPAMKSSHDFPREGV</sequence>
<gene>
    <name evidence="7" type="ORF">HL667_28720</name>
</gene>
<accession>A0ABX2CLE5</accession>
<dbReference type="EMBL" id="JABFDN010000014">
    <property type="protein sequence ID" value="NPU69017.1"/>
    <property type="molecule type" value="Genomic_DNA"/>
</dbReference>
<dbReference type="RefSeq" id="WP_172114080.1">
    <property type="nucleotide sequence ID" value="NZ_JABFDN010000014.1"/>
</dbReference>
<protein>
    <submittedName>
        <fullName evidence="7">LysR family transcriptional regulator</fullName>
    </submittedName>
</protein>
<dbReference type="Gene3D" id="1.10.10.10">
    <property type="entry name" value="Winged helix-like DNA-binding domain superfamily/Winged helix DNA-binding domain"/>
    <property type="match status" value="1"/>
</dbReference>
<keyword evidence="8" id="KW-1185">Reference proteome</keyword>
<reference evidence="7" key="1">
    <citation type="submission" date="2020-05" db="EMBL/GenBank/DDBJ databases">
        <title>Nod-independent and nitrogen-fixing Bradyrhizobium aeschynomene sp. nov. isolated from nodules of Aeschynomene indica.</title>
        <authorList>
            <person name="Zhang Z."/>
        </authorList>
    </citation>
    <scope>NUCLEOTIDE SEQUENCE</scope>
    <source>
        <strain evidence="7">83012</strain>
    </source>
</reference>
<dbReference type="Pfam" id="PF03466">
    <property type="entry name" value="LysR_substrate"/>
    <property type="match status" value="1"/>
</dbReference>
<dbReference type="SUPFAM" id="SSF53850">
    <property type="entry name" value="Periplasmic binding protein-like II"/>
    <property type="match status" value="1"/>
</dbReference>
<dbReference type="Gene3D" id="3.40.190.290">
    <property type="match status" value="1"/>
</dbReference>
<dbReference type="Proteomes" id="UP000886476">
    <property type="component" value="Unassembled WGS sequence"/>
</dbReference>
<dbReference type="CDD" id="cd08422">
    <property type="entry name" value="PBP2_CrgA_like"/>
    <property type="match status" value="1"/>
</dbReference>
<evidence type="ECO:0000256" key="3">
    <source>
        <dbReference type="ARBA" id="ARBA00023015"/>
    </source>
</evidence>
<keyword evidence="3" id="KW-0805">Transcription regulation</keyword>
<dbReference type="PANTHER" id="PTHR30537">
    <property type="entry name" value="HTH-TYPE TRANSCRIPTIONAL REGULATOR"/>
    <property type="match status" value="1"/>
</dbReference>
<dbReference type="PANTHER" id="PTHR30537:SF5">
    <property type="entry name" value="HTH-TYPE TRANSCRIPTIONAL ACTIVATOR TTDR-RELATED"/>
    <property type="match status" value="1"/>
</dbReference>
<proteinExistence type="inferred from homology"/>
<dbReference type="Pfam" id="PF00126">
    <property type="entry name" value="HTH_1"/>
    <property type="match status" value="1"/>
</dbReference>
<evidence type="ECO:0000259" key="6">
    <source>
        <dbReference type="PROSITE" id="PS50931"/>
    </source>
</evidence>
<dbReference type="InterPro" id="IPR005119">
    <property type="entry name" value="LysR_subst-bd"/>
</dbReference>
<dbReference type="InterPro" id="IPR000847">
    <property type="entry name" value="LysR_HTH_N"/>
</dbReference>
<dbReference type="PRINTS" id="PR00039">
    <property type="entry name" value="HTHLYSR"/>
</dbReference>
<evidence type="ECO:0000256" key="4">
    <source>
        <dbReference type="ARBA" id="ARBA00023125"/>
    </source>
</evidence>
<keyword evidence="5" id="KW-0804">Transcription</keyword>
<dbReference type="PROSITE" id="PS50931">
    <property type="entry name" value="HTH_LYSR"/>
    <property type="match status" value="1"/>
</dbReference>
<evidence type="ECO:0000313" key="8">
    <source>
        <dbReference type="Proteomes" id="UP000886476"/>
    </source>
</evidence>
<name>A0ABX2CLE5_9BRAD</name>
<evidence type="ECO:0000256" key="2">
    <source>
        <dbReference type="ARBA" id="ARBA00009437"/>
    </source>
</evidence>